<keyword evidence="4 6" id="KW-1133">Transmembrane helix</keyword>
<evidence type="ECO:0000256" key="3">
    <source>
        <dbReference type="ARBA" id="ARBA00022692"/>
    </source>
</evidence>
<evidence type="ECO:0000256" key="6">
    <source>
        <dbReference type="SAM" id="Phobius"/>
    </source>
</evidence>
<name>A0ABY1RV77_9XANT</name>
<dbReference type="PROSITE" id="PS50850">
    <property type="entry name" value="MFS"/>
    <property type="match status" value="1"/>
</dbReference>
<dbReference type="Pfam" id="PF07690">
    <property type="entry name" value="MFS_1"/>
    <property type="match status" value="1"/>
</dbReference>
<reference evidence="8 9" key="1">
    <citation type="submission" date="2017-05" db="EMBL/GenBank/DDBJ databases">
        <authorList>
            <person name="Blom J."/>
        </authorList>
    </citation>
    <scope>NUCLEOTIDE SEQUENCE [LARGE SCALE GENOMIC DNA]</scope>
    <source>
        <strain evidence="8">PD885</strain>
    </source>
</reference>
<dbReference type="Proteomes" id="UP000195877">
    <property type="component" value="Chromosome 1"/>
</dbReference>
<accession>A0ABY1RV77</accession>
<evidence type="ECO:0000259" key="7">
    <source>
        <dbReference type="PROSITE" id="PS50850"/>
    </source>
</evidence>
<sequence>MATANAYIADVTRADKRAGVFGMPGAAFGIGFVGGLLIGGWLGSIGLHWPFWFAAGLALLNVL</sequence>
<comment type="subcellular location">
    <subcellularLocation>
        <location evidence="2">Cell membrane</location>
    </subcellularLocation>
    <subcellularLocation>
        <location evidence="1">Membrane</location>
        <topology evidence="1">Multi-pass membrane protein</topology>
    </subcellularLocation>
</comment>
<dbReference type="InterPro" id="IPR020846">
    <property type="entry name" value="MFS_dom"/>
</dbReference>
<keyword evidence="3 6" id="KW-0812">Transmembrane</keyword>
<organism evidence="8 9">
    <name type="scientific">Xanthomonas fragariae</name>
    <dbReference type="NCBI Taxonomy" id="48664"/>
    <lineage>
        <taxon>Bacteria</taxon>
        <taxon>Pseudomonadati</taxon>
        <taxon>Pseudomonadota</taxon>
        <taxon>Gammaproteobacteria</taxon>
        <taxon>Lysobacterales</taxon>
        <taxon>Lysobacteraceae</taxon>
        <taxon>Xanthomonas</taxon>
    </lineage>
</organism>
<evidence type="ECO:0000256" key="1">
    <source>
        <dbReference type="ARBA" id="ARBA00004141"/>
    </source>
</evidence>
<gene>
    <name evidence="8" type="primary">tetA_2</name>
    <name evidence="8" type="ORF">PD885_03938</name>
</gene>
<evidence type="ECO:0000256" key="5">
    <source>
        <dbReference type="ARBA" id="ARBA00023136"/>
    </source>
</evidence>
<dbReference type="Gene3D" id="1.20.1250.20">
    <property type="entry name" value="MFS general substrate transporter like domains"/>
    <property type="match status" value="1"/>
</dbReference>
<proteinExistence type="predicted"/>
<dbReference type="EMBL" id="LT853882">
    <property type="protein sequence ID" value="SMR01152.1"/>
    <property type="molecule type" value="Genomic_DNA"/>
</dbReference>
<dbReference type="SUPFAM" id="SSF103473">
    <property type="entry name" value="MFS general substrate transporter"/>
    <property type="match status" value="1"/>
</dbReference>
<feature type="domain" description="Major facilitator superfamily (MFS) profile" evidence="7">
    <location>
        <begin position="1"/>
        <end position="63"/>
    </location>
</feature>
<dbReference type="PANTHER" id="PTHR23507:SF1">
    <property type="entry name" value="FI18259P1-RELATED"/>
    <property type="match status" value="1"/>
</dbReference>
<dbReference type="PRINTS" id="PR01035">
    <property type="entry name" value="TCRTETA"/>
</dbReference>
<evidence type="ECO:0000256" key="2">
    <source>
        <dbReference type="ARBA" id="ARBA00004236"/>
    </source>
</evidence>
<dbReference type="InterPro" id="IPR011701">
    <property type="entry name" value="MFS"/>
</dbReference>
<evidence type="ECO:0000313" key="8">
    <source>
        <dbReference type="EMBL" id="SMR01152.1"/>
    </source>
</evidence>
<dbReference type="InterPro" id="IPR001958">
    <property type="entry name" value="Tet-R_TetA/multi-R_MdtG-like"/>
</dbReference>
<evidence type="ECO:0000313" key="9">
    <source>
        <dbReference type="Proteomes" id="UP000195877"/>
    </source>
</evidence>
<dbReference type="PANTHER" id="PTHR23507">
    <property type="entry name" value="ZGC:174356"/>
    <property type="match status" value="1"/>
</dbReference>
<evidence type="ECO:0000256" key="4">
    <source>
        <dbReference type="ARBA" id="ARBA00022989"/>
    </source>
</evidence>
<feature type="transmembrane region" description="Helical" evidence="6">
    <location>
        <begin position="20"/>
        <end position="39"/>
    </location>
</feature>
<dbReference type="InterPro" id="IPR036259">
    <property type="entry name" value="MFS_trans_sf"/>
</dbReference>
<keyword evidence="9" id="KW-1185">Reference proteome</keyword>
<protein>
    <submittedName>
        <fullName evidence="8">Tetracycline resistance protein, class C</fullName>
    </submittedName>
</protein>
<keyword evidence="5 6" id="KW-0472">Membrane</keyword>